<comment type="function">
    <text evidence="1">Involved in the transposition of the insertion sequence.</text>
</comment>
<dbReference type="Gene3D" id="3.30.420.10">
    <property type="entry name" value="Ribonuclease H-like superfamily/Ribonuclease H"/>
    <property type="match status" value="1"/>
</dbReference>
<evidence type="ECO:0000313" key="5">
    <source>
        <dbReference type="Proteomes" id="UP000254134"/>
    </source>
</evidence>
<feature type="region of interest" description="Disordered" evidence="2">
    <location>
        <begin position="14"/>
        <end position="33"/>
    </location>
</feature>
<name>A0A7M2YSN4_9ACTN</name>
<evidence type="ECO:0000259" key="3">
    <source>
        <dbReference type="PROSITE" id="PS50994"/>
    </source>
</evidence>
<dbReference type="InterPro" id="IPR048020">
    <property type="entry name" value="Transpos_IS3"/>
</dbReference>
<dbReference type="EMBL" id="QQZY01000017">
    <property type="protein sequence ID" value="RDI73181.1"/>
    <property type="molecule type" value="Genomic_DNA"/>
</dbReference>
<organism evidence="4 5">
    <name type="scientific">Gaiella occulta</name>
    <dbReference type="NCBI Taxonomy" id="1002870"/>
    <lineage>
        <taxon>Bacteria</taxon>
        <taxon>Bacillati</taxon>
        <taxon>Actinomycetota</taxon>
        <taxon>Thermoleophilia</taxon>
        <taxon>Gaiellales</taxon>
        <taxon>Gaiellaceae</taxon>
        <taxon>Gaiella</taxon>
    </lineage>
</organism>
<dbReference type="PROSITE" id="PS50994">
    <property type="entry name" value="INTEGRASE"/>
    <property type="match status" value="1"/>
</dbReference>
<dbReference type="InterPro" id="IPR036397">
    <property type="entry name" value="RNaseH_sf"/>
</dbReference>
<evidence type="ECO:0000256" key="1">
    <source>
        <dbReference type="ARBA" id="ARBA00002286"/>
    </source>
</evidence>
<proteinExistence type="predicted"/>
<protein>
    <submittedName>
        <fullName evidence="4">Integrase core domain</fullName>
    </submittedName>
</protein>
<dbReference type="NCBIfam" id="NF033516">
    <property type="entry name" value="transpos_IS3"/>
    <property type="match status" value="1"/>
</dbReference>
<gene>
    <name evidence="4" type="ORF">Gocc_3095</name>
</gene>
<reference evidence="4 5" key="1">
    <citation type="submission" date="2018-07" db="EMBL/GenBank/DDBJ databases">
        <title>High-quality-draft genome sequence of Gaiella occulta.</title>
        <authorList>
            <person name="Severino R."/>
            <person name="Froufe H.J.C."/>
            <person name="Rainey F.A."/>
            <person name="Barroso C."/>
            <person name="Albuquerque L."/>
            <person name="Lobo-Da-Cunha A."/>
            <person name="Da Costa M.S."/>
            <person name="Egas C."/>
        </authorList>
    </citation>
    <scope>NUCLEOTIDE SEQUENCE [LARGE SCALE GENOMIC DNA]</scope>
    <source>
        <strain evidence="4 5">F2-233</strain>
    </source>
</reference>
<dbReference type="GO" id="GO:0003676">
    <property type="term" value="F:nucleic acid binding"/>
    <property type="evidence" value="ECO:0007669"/>
    <property type="project" value="InterPro"/>
</dbReference>
<accession>A0A7M2YSN4</accession>
<dbReference type="PANTHER" id="PTHR47515">
    <property type="entry name" value="LOW CALCIUM RESPONSE LOCUS PROTEIN T"/>
    <property type="match status" value="1"/>
</dbReference>
<sequence>MLIERLGVSERRACQISGQHRSTQRHQPLRGRDRDDALRARLRRLSAEHPRWGYRLAWGAVREEGWAVNRKKIQRLWREEGLRVPQRKRKRQRVGEATVPGKRLRAERPNHVWALDYQFDTTVDGRTVKLLHVVDEHTREALAIEVARSIDADHTVRVLDRIVATGRRPELLRSDNGPELTANALRDWCRLGGSGQAFIEPGSPWENPFVESFGSRVRDEVLSVEAFGSLAEAAVVLEDWRKIYNTQRPHGSLGWKTPAAYAASWRPN</sequence>
<dbReference type="GO" id="GO:0015074">
    <property type="term" value="P:DNA integration"/>
    <property type="evidence" value="ECO:0007669"/>
    <property type="project" value="InterPro"/>
</dbReference>
<reference evidence="5" key="2">
    <citation type="journal article" date="2019" name="MicrobiologyOpen">
        <title>High-quality draft genome sequence of Gaiella occulta isolated from a 150 meter deep mineral water borehole and comparison with the genome sequences of other deep-branching lineages of the phylum Actinobacteria.</title>
        <authorList>
            <person name="Severino R."/>
            <person name="Froufe H.J.C."/>
            <person name="Barroso C."/>
            <person name="Albuquerque L."/>
            <person name="Lobo-da-Cunha A."/>
            <person name="da Costa M.S."/>
            <person name="Egas C."/>
        </authorList>
    </citation>
    <scope>NUCLEOTIDE SEQUENCE [LARGE SCALE GENOMIC DNA]</scope>
    <source>
        <strain evidence="5">F2-233</strain>
    </source>
</reference>
<evidence type="ECO:0000256" key="2">
    <source>
        <dbReference type="SAM" id="MobiDB-lite"/>
    </source>
</evidence>
<keyword evidence="5" id="KW-1185">Reference proteome</keyword>
<feature type="domain" description="Integrase catalytic" evidence="3">
    <location>
        <begin position="105"/>
        <end position="266"/>
    </location>
</feature>
<dbReference type="SUPFAM" id="SSF53098">
    <property type="entry name" value="Ribonuclease H-like"/>
    <property type="match status" value="1"/>
</dbReference>
<evidence type="ECO:0000313" key="4">
    <source>
        <dbReference type="EMBL" id="RDI73181.1"/>
    </source>
</evidence>
<comment type="caution">
    <text evidence="4">The sequence shown here is derived from an EMBL/GenBank/DDBJ whole genome shotgun (WGS) entry which is preliminary data.</text>
</comment>
<dbReference type="Pfam" id="PF13276">
    <property type="entry name" value="HTH_21"/>
    <property type="match status" value="1"/>
</dbReference>
<dbReference type="AlphaFoldDB" id="A0A7M2YSN4"/>
<dbReference type="InterPro" id="IPR012337">
    <property type="entry name" value="RNaseH-like_sf"/>
</dbReference>
<dbReference type="PANTHER" id="PTHR47515:SF1">
    <property type="entry name" value="BLR2054 PROTEIN"/>
    <property type="match status" value="1"/>
</dbReference>
<dbReference type="InterPro" id="IPR025948">
    <property type="entry name" value="HTH-like_dom"/>
</dbReference>
<dbReference type="OrthoDB" id="568335at2"/>
<dbReference type="InterPro" id="IPR001584">
    <property type="entry name" value="Integrase_cat-core"/>
</dbReference>
<dbReference type="Proteomes" id="UP000254134">
    <property type="component" value="Unassembled WGS sequence"/>
</dbReference>
<dbReference type="Pfam" id="PF13683">
    <property type="entry name" value="rve_3"/>
    <property type="match status" value="1"/>
</dbReference>